<dbReference type="InterPro" id="IPR001764">
    <property type="entry name" value="Glyco_hydro_3_N"/>
</dbReference>
<keyword evidence="2 4" id="KW-0378">Hydrolase</keyword>
<dbReference type="InterPro" id="IPR017853">
    <property type="entry name" value="GH"/>
</dbReference>
<dbReference type="Pfam" id="PF00933">
    <property type="entry name" value="Glyco_hydro_3"/>
    <property type="match status" value="1"/>
</dbReference>
<dbReference type="PROSITE" id="PS51257">
    <property type="entry name" value="PROKAR_LIPOPROTEIN"/>
    <property type="match status" value="1"/>
</dbReference>
<dbReference type="InterPro" id="IPR036962">
    <property type="entry name" value="Glyco_hydro_3_N_sf"/>
</dbReference>
<reference evidence="4 5" key="1">
    <citation type="submission" date="2020-08" db="EMBL/GenBank/DDBJ databases">
        <title>Genome public.</title>
        <authorList>
            <person name="Liu C."/>
            <person name="Sun Q."/>
        </authorList>
    </citation>
    <scope>NUCLEOTIDE SEQUENCE [LARGE SCALE GENOMIC DNA]</scope>
    <source>
        <strain evidence="4 5">M27</strain>
    </source>
</reference>
<name>A0ABR7CB63_9BACE</name>
<sequence length="699" mass="78100">MNRKYILLCLMTAGCICAAGQQKVGWDEAYREADVKIAELTLDEKLHFMRGYSLFFFYGVPEKGIPYLYHSDATQGINIRRNLPDTTMVRQLERSTAFPCPLMLAATFNPDLTRRYATAVGEECRAGGVEVLLGPGVNITRNSQCGRNFEYFGEDPHLSSVMTAAYVRAIQSTGTAACLKHFICNGTEFYRRRSNSVVDERALHEIYLPPFKAGIDAGAAYVMTSYNQVNGEWAGQNSYLINELLRGELGFRGCVMSDWSSVYDTEKVVKNGVNTEMPGRKELLSEVKTLLAAGRITEEDINRMIRPSIATGIAFGLYERKKYLPEWLDKYPQHEQTAYDVAAEGIVLLKNNGILPLRTGRKILLTGRFLHEVPRTGDNPAASAAVKGYNNVTLAEAMYDMNGDALSIVEKPTSAQLAAADVVLVSAGTIDMESFERPFALPRQEEQLIRRAVEANPNTIVLVNSGSGVRMTSWNDKAAAVIYGWYPGQNGMKAIVDMLFGQLNPSGKLPMTIEREFKDSPAKNTMPAGAEFYHEAYRAYNENLISVYDVNYDESVWVGYRWYDSKAIRPLYPFGFGLSYTTFTLSRPQIQAEHHSAKIQVVLTNTGERKGSEVVQLYISEKNPAVPRPEKELKAFRKVELESGKKTSVEFELNRQDLAVWDVNSHGWKVNPGEYVIGIGTSSADIAYSLIWNIKEGEK</sequence>
<dbReference type="SUPFAM" id="SSF51445">
    <property type="entry name" value="(Trans)glycosidases"/>
    <property type="match status" value="1"/>
</dbReference>
<dbReference type="GO" id="GO:0016787">
    <property type="term" value="F:hydrolase activity"/>
    <property type="evidence" value="ECO:0007669"/>
    <property type="project" value="UniProtKB-KW"/>
</dbReference>
<dbReference type="Pfam" id="PF14310">
    <property type="entry name" value="Fn3-like"/>
    <property type="match status" value="1"/>
</dbReference>
<dbReference type="Proteomes" id="UP000600600">
    <property type="component" value="Unassembled WGS sequence"/>
</dbReference>
<dbReference type="InterPro" id="IPR002772">
    <property type="entry name" value="Glyco_hydro_3_C"/>
</dbReference>
<dbReference type="InterPro" id="IPR026891">
    <property type="entry name" value="Fn3-like"/>
</dbReference>
<accession>A0ABR7CB63</accession>
<proteinExistence type="inferred from homology"/>
<dbReference type="SMART" id="SM01217">
    <property type="entry name" value="Fn3_like"/>
    <property type="match status" value="1"/>
</dbReference>
<feature type="domain" description="Fibronectin type III-like" evidence="3">
    <location>
        <begin position="613"/>
        <end position="683"/>
    </location>
</feature>
<evidence type="ECO:0000256" key="1">
    <source>
        <dbReference type="ARBA" id="ARBA00005336"/>
    </source>
</evidence>
<dbReference type="Gene3D" id="3.20.20.300">
    <property type="entry name" value="Glycoside hydrolase, family 3, N-terminal domain"/>
    <property type="match status" value="1"/>
</dbReference>
<comment type="caution">
    <text evidence="4">The sequence shown here is derived from an EMBL/GenBank/DDBJ whole genome shotgun (WGS) entry which is preliminary data.</text>
</comment>
<comment type="similarity">
    <text evidence="1">Belongs to the glycosyl hydrolase 3 family.</text>
</comment>
<evidence type="ECO:0000313" key="5">
    <source>
        <dbReference type="Proteomes" id="UP000600600"/>
    </source>
</evidence>
<dbReference type="InterPro" id="IPR050288">
    <property type="entry name" value="Cellulose_deg_GH3"/>
</dbReference>
<dbReference type="PANTHER" id="PTHR42715">
    <property type="entry name" value="BETA-GLUCOSIDASE"/>
    <property type="match status" value="1"/>
</dbReference>
<organism evidence="4 5">
    <name type="scientific">Bacteroides difficilis</name>
    <dbReference type="NCBI Taxonomy" id="2763021"/>
    <lineage>
        <taxon>Bacteria</taxon>
        <taxon>Pseudomonadati</taxon>
        <taxon>Bacteroidota</taxon>
        <taxon>Bacteroidia</taxon>
        <taxon>Bacteroidales</taxon>
        <taxon>Bacteroidaceae</taxon>
        <taxon>Bacteroides</taxon>
    </lineage>
</organism>
<dbReference type="InterPro" id="IPR036881">
    <property type="entry name" value="Glyco_hydro_3_C_sf"/>
</dbReference>
<dbReference type="PANTHER" id="PTHR42715:SF10">
    <property type="entry name" value="BETA-GLUCOSIDASE"/>
    <property type="match status" value="1"/>
</dbReference>
<evidence type="ECO:0000313" key="4">
    <source>
        <dbReference type="EMBL" id="MBC5605053.1"/>
    </source>
</evidence>
<dbReference type="Gene3D" id="2.60.40.10">
    <property type="entry name" value="Immunoglobulins"/>
    <property type="match status" value="1"/>
</dbReference>
<dbReference type="Pfam" id="PF01915">
    <property type="entry name" value="Glyco_hydro_3_C"/>
    <property type="match status" value="1"/>
</dbReference>
<dbReference type="SUPFAM" id="SSF52279">
    <property type="entry name" value="Beta-D-glucan exohydrolase, C-terminal domain"/>
    <property type="match status" value="1"/>
</dbReference>
<dbReference type="PRINTS" id="PR00133">
    <property type="entry name" value="GLHYDRLASE3"/>
</dbReference>
<protein>
    <submittedName>
        <fullName evidence="4">Glycoside hydrolase family 3 C-terminal domain-containing protein</fullName>
    </submittedName>
</protein>
<dbReference type="Gene3D" id="3.40.50.1700">
    <property type="entry name" value="Glycoside hydrolase family 3 C-terminal domain"/>
    <property type="match status" value="1"/>
</dbReference>
<evidence type="ECO:0000259" key="3">
    <source>
        <dbReference type="SMART" id="SM01217"/>
    </source>
</evidence>
<keyword evidence="5" id="KW-1185">Reference proteome</keyword>
<dbReference type="RefSeq" id="WP_186967237.1">
    <property type="nucleotide sequence ID" value="NZ_JACOOE010000004.1"/>
</dbReference>
<dbReference type="EMBL" id="JACOOE010000004">
    <property type="protein sequence ID" value="MBC5605053.1"/>
    <property type="molecule type" value="Genomic_DNA"/>
</dbReference>
<evidence type="ECO:0000256" key="2">
    <source>
        <dbReference type="ARBA" id="ARBA00022801"/>
    </source>
</evidence>
<dbReference type="InterPro" id="IPR013783">
    <property type="entry name" value="Ig-like_fold"/>
</dbReference>
<gene>
    <name evidence="4" type="ORF">H8S67_10270</name>
</gene>